<reference evidence="1" key="1">
    <citation type="journal article" date="2021" name="New Phytol.">
        <title>Evolutionary innovations through gain and loss of genes in the ectomycorrhizal Boletales.</title>
        <authorList>
            <person name="Wu G."/>
            <person name="Miyauchi S."/>
            <person name="Morin E."/>
            <person name="Kuo A."/>
            <person name="Drula E."/>
            <person name="Varga T."/>
            <person name="Kohler A."/>
            <person name="Feng B."/>
            <person name="Cao Y."/>
            <person name="Lipzen A."/>
            <person name="Daum C."/>
            <person name="Hundley H."/>
            <person name="Pangilinan J."/>
            <person name="Johnson J."/>
            <person name="Barry K."/>
            <person name="LaButti K."/>
            <person name="Ng V."/>
            <person name="Ahrendt S."/>
            <person name="Min B."/>
            <person name="Choi I.G."/>
            <person name="Park H."/>
            <person name="Plett J.M."/>
            <person name="Magnuson J."/>
            <person name="Spatafora J.W."/>
            <person name="Nagy L.G."/>
            <person name="Henrissat B."/>
            <person name="Grigoriev I.V."/>
            <person name="Yang Z.L."/>
            <person name="Xu J."/>
            <person name="Martin F.M."/>
        </authorList>
    </citation>
    <scope>NUCLEOTIDE SEQUENCE</scope>
    <source>
        <strain evidence="1">ATCC 28755</strain>
    </source>
</reference>
<accession>A0ACB7ZY49</accession>
<evidence type="ECO:0000313" key="1">
    <source>
        <dbReference type="EMBL" id="KAH7905866.1"/>
    </source>
</evidence>
<comment type="caution">
    <text evidence="1">The sequence shown here is derived from an EMBL/GenBank/DDBJ whole genome shotgun (WGS) entry which is preliminary data.</text>
</comment>
<dbReference type="Proteomes" id="UP000790377">
    <property type="component" value="Unassembled WGS sequence"/>
</dbReference>
<dbReference type="EMBL" id="MU268111">
    <property type="protein sequence ID" value="KAH7905866.1"/>
    <property type="molecule type" value="Genomic_DNA"/>
</dbReference>
<name>A0ACB7ZY49_9AGAM</name>
<gene>
    <name evidence="1" type="ORF">BJ138DRAFT_1118098</name>
</gene>
<evidence type="ECO:0000313" key="2">
    <source>
        <dbReference type="Proteomes" id="UP000790377"/>
    </source>
</evidence>
<sequence length="164" mass="18927">MEYTTPIWSAVTTPRKIAVAGEKLNTAWGNLHKERVTGLMLGTACDKAMLIDIPVRPDHGVAVDYWLPLTRGLLEHQPQCEELRTRKIDPFPERLPYDYVYYFFEQELKKPQNKCLALSARQRMRPFYGDVVVIKRDAFNHVVDMDEADIRLVTSMATFLAIVE</sequence>
<organism evidence="1 2">
    <name type="scientific">Hygrophoropsis aurantiaca</name>
    <dbReference type="NCBI Taxonomy" id="72124"/>
    <lineage>
        <taxon>Eukaryota</taxon>
        <taxon>Fungi</taxon>
        <taxon>Dikarya</taxon>
        <taxon>Basidiomycota</taxon>
        <taxon>Agaricomycotina</taxon>
        <taxon>Agaricomycetes</taxon>
        <taxon>Agaricomycetidae</taxon>
        <taxon>Boletales</taxon>
        <taxon>Coniophorineae</taxon>
        <taxon>Hygrophoropsidaceae</taxon>
        <taxon>Hygrophoropsis</taxon>
    </lineage>
</organism>
<keyword evidence="2" id="KW-1185">Reference proteome</keyword>
<proteinExistence type="predicted"/>
<protein>
    <submittedName>
        <fullName evidence="1">Uncharacterized protein</fullName>
    </submittedName>
</protein>